<comment type="caution">
    <text evidence="6">The sequence shown here is derived from an EMBL/GenBank/DDBJ whole genome shotgun (WGS) entry which is preliminary data.</text>
</comment>
<dbReference type="GO" id="GO:0004674">
    <property type="term" value="F:protein serine/threonine kinase activity"/>
    <property type="evidence" value="ECO:0007669"/>
    <property type="project" value="TreeGrafter"/>
</dbReference>
<dbReference type="STRING" id="1384056.N787_07530"/>
<evidence type="ECO:0000256" key="2">
    <source>
        <dbReference type="ARBA" id="ARBA00022679"/>
    </source>
</evidence>
<evidence type="ECO:0000313" key="7">
    <source>
        <dbReference type="Proteomes" id="UP000029393"/>
    </source>
</evidence>
<dbReference type="AlphaFoldDB" id="A0A091BAB8"/>
<dbReference type="Pfam" id="PF07804">
    <property type="entry name" value="HipA_C"/>
    <property type="match status" value="1"/>
</dbReference>
<dbReference type="EMBL" id="AVCK01000006">
    <property type="protein sequence ID" value="KFN47784.1"/>
    <property type="molecule type" value="Genomic_DNA"/>
</dbReference>
<feature type="domain" description="HipA N-terminal subdomain 1" evidence="5">
    <location>
        <begin position="1"/>
        <end position="65"/>
    </location>
</feature>
<dbReference type="GO" id="GO:0005829">
    <property type="term" value="C:cytosol"/>
    <property type="evidence" value="ECO:0007669"/>
    <property type="project" value="TreeGrafter"/>
</dbReference>
<evidence type="ECO:0000259" key="5">
    <source>
        <dbReference type="Pfam" id="PF13657"/>
    </source>
</evidence>
<sequence>MSLSMPLQPSGIPYRDEIVESFFDNLLPDNRDIRRRIQTRFHSASTRAFDLLAEIGRDCVGAVQLLPMDMAPTGLDRIDGETLTDADVARLLRGTPTAAFPGQHDYDDFRISLAGAQEKTALLRHESSWHRPLGATPTTHIFKLPLGRVGNMQADFTTSVENEWLCAQIVAAFGLPVAVCEIAVFEDQKALIVERFDRRMAQAGTHWLRLPQEDCCQALGVPPAVKYEADGGPGIKSILDLLLGAQDAAADRLTFFKAQLVFWLLCATDGHAKNFSLAIEPQGRYRLTPLYDVLSAYPILGRGTNQLAPERARMAMAASGQNRHYEWNRILRRHWISTARACGISEDIAQGMIDELVASTPTAIEKVTASLPTTFPANVADAIFAGMSAAARKLDDVR</sequence>
<protein>
    <recommendedName>
        <fullName evidence="8">Toxin HipA</fullName>
    </recommendedName>
</protein>
<accession>A0A091BAB8</accession>
<dbReference type="CDD" id="cd17808">
    <property type="entry name" value="HipA_Ec_like"/>
    <property type="match status" value="1"/>
</dbReference>
<proteinExistence type="inferred from homology"/>
<keyword evidence="3" id="KW-0418">Kinase</keyword>
<comment type="similarity">
    <text evidence="1">Belongs to the HipA Ser/Thr kinase family.</text>
</comment>
<dbReference type="PATRIC" id="fig|1384056.3.peg.375"/>
<dbReference type="PANTHER" id="PTHR37419:SF1">
    <property type="entry name" value="SERINE_THREONINE-PROTEIN KINASE TOXIN HIPA"/>
    <property type="match status" value="1"/>
</dbReference>
<dbReference type="NCBIfam" id="TIGR03071">
    <property type="entry name" value="couple_hipA"/>
    <property type="match status" value="1"/>
</dbReference>
<dbReference type="InterPro" id="IPR012893">
    <property type="entry name" value="HipA-like_C"/>
</dbReference>
<dbReference type="eggNOG" id="COG3550">
    <property type="taxonomic scope" value="Bacteria"/>
</dbReference>
<dbReference type="InterPro" id="IPR052028">
    <property type="entry name" value="HipA_Ser/Thr_kinase"/>
</dbReference>
<reference evidence="6 7" key="1">
    <citation type="submission" date="2013-09" db="EMBL/GenBank/DDBJ databases">
        <title>Genome sequencing of Arenimonas metalli.</title>
        <authorList>
            <person name="Chen F."/>
            <person name="Wang G."/>
        </authorList>
    </citation>
    <scope>NUCLEOTIDE SEQUENCE [LARGE SCALE GENOMIC DNA]</scope>
    <source>
        <strain evidence="6 7">CF5-1</strain>
    </source>
</reference>
<name>A0A091BAB8_9GAMM</name>
<organism evidence="6 7">
    <name type="scientific">Arenimonas metalli CF5-1</name>
    <dbReference type="NCBI Taxonomy" id="1384056"/>
    <lineage>
        <taxon>Bacteria</taxon>
        <taxon>Pseudomonadati</taxon>
        <taxon>Pseudomonadota</taxon>
        <taxon>Gammaproteobacteria</taxon>
        <taxon>Lysobacterales</taxon>
        <taxon>Lysobacteraceae</taxon>
        <taxon>Arenimonas</taxon>
    </lineage>
</organism>
<gene>
    <name evidence="6" type="ORF">N787_07530</name>
</gene>
<keyword evidence="2" id="KW-0808">Transferase</keyword>
<evidence type="ECO:0000256" key="1">
    <source>
        <dbReference type="ARBA" id="ARBA00010164"/>
    </source>
</evidence>
<evidence type="ECO:0000313" key="6">
    <source>
        <dbReference type="EMBL" id="KFN47784.1"/>
    </source>
</evidence>
<dbReference type="Pfam" id="PF13657">
    <property type="entry name" value="Couple_hipA"/>
    <property type="match status" value="1"/>
</dbReference>
<dbReference type="InterPro" id="IPR017508">
    <property type="entry name" value="HipA_N1"/>
</dbReference>
<keyword evidence="7" id="KW-1185">Reference proteome</keyword>
<dbReference type="Proteomes" id="UP000029393">
    <property type="component" value="Unassembled WGS sequence"/>
</dbReference>
<dbReference type="PANTHER" id="PTHR37419">
    <property type="entry name" value="SERINE/THREONINE-PROTEIN KINASE TOXIN HIPA"/>
    <property type="match status" value="1"/>
</dbReference>
<evidence type="ECO:0008006" key="8">
    <source>
        <dbReference type="Google" id="ProtNLM"/>
    </source>
</evidence>
<feature type="domain" description="HipA-like C-terminal" evidence="4">
    <location>
        <begin position="111"/>
        <end position="363"/>
    </location>
</feature>
<evidence type="ECO:0000259" key="4">
    <source>
        <dbReference type="Pfam" id="PF07804"/>
    </source>
</evidence>
<evidence type="ECO:0000256" key="3">
    <source>
        <dbReference type="ARBA" id="ARBA00022777"/>
    </source>
</evidence>